<dbReference type="InterPro" id="IPR050832">
    <property type="entry name" value="Bact_Acetyltransf"/>
</dbReference>
<keyword evidence="1 4" id="KW-0808">Transferase</keyword>
<proteinExistence type="predicted"/>
<dbReference type="CDD" id="cd04301">
    <property type="entry name" value="NAT_SF"/>
    <property type="match status" value="1"/>
</dbReference>
<dbReference type="Proteomes" id="UP000283374">
    <property type="component" value="Unassembled WGS sequence"/>
</dbReference>
<organism evidence="4 5">
    <name type="scientific">Cellulomonas rhizosphaerae</name>
    <dbReference type="NCBI Taxonomy" id="2293719"/>
    <lineage>
        <taxon>Bacteria</taxon>
        <taxon>Bacillati</taxon>
        <taxon>Actinomycetota</taxon>
        <taxon>Actinomycetes</taxon>
        <taxon>Micrococcales</taxon>
        <taxon>Cellulomonadaceae</taxon>
        <taxon>Cellulomonas</taxon>
    </lineage>
</organism>
<dbReference type="PANTHER" id="PTHR43877">
    <property type="entry name" value="AMINOALKYLPHOSPHONATE N-ACETYLTRANSFERASE-RELATED-RELATED"/>
    <property type="match status" value="1"/>
</dbReference>
<evidence type="ECO:0000256" key="2">
    <source>
        <dbReference type="ARBA" id="ARBA00023315"/>
    </source>
</evidence>
<evidence type="ECO:0000256" key="1">
    <source>
        <dbReference type="ARBA" id="ARBA00022679"/>
    </source>
</evidence>
<evidence type="ECO:0000313" key="5">
    <source>
        <dbReference type="Proteomes" id="UP000283374"/>
    </source>
</evidence>
<name>A0A413RPF2_9CELL</name>
<dbReference type="AlphaFoldDB" id="A0A413RPF2"/>
<dbReference type="PIRSF" id="PIRSF028520">
    <property type="entry name" value="UCP028520"/>
    <property type="match status" value="1"/>
</dbReference>
<sequence length="165" mass="17275">MDAPVRLRVMRESDLEAVAAMNDAAAPAVNVLGTDGLAEHLPRCSAALVAHDASGIIGFLMAVSPGSEYASENYRWFSTNVPGSLYVDRIVVTPSAKARGVGRALYAAASEQARVLGLSRITAEVNLDPPNPGSSAFHARLGFTRVGEQVTKGGSVRVELLALTV</sequence>
<dbReference type="Gene3D" id="3.40.630.30">
    <property type="match status" value="1"/>
</dbReference>
<dbReference type="EMBL" id="QWKP01000140">
    <property type="protein sequence ID" value="RHA43794.1"/>
    <property type="molecule type" value="Genomic_DNA"/>
</dbReference>
<dbReference type="PROSITE" id="PS51186">
    <property type="entry name" value="GNAT"/>
    <property type="match status" value="1"/>
</dbReference>
<comment type="caution">
    <text evidence="4">The sequence shown here is derived from an EMBL/GenBank/DDBJ whole genome shotgun (WGS) entry which is preliminary data.</text>
</comment>
<evidence type="ECO:0000259" key="3">
    <source>
        <dbReference type="PROSITE" id="PS51186"/>
    </source>
</evidence>
<dbReference type="InterPro" id="IPR016890">
    <property type="entry name" value="UCP028520"/>
</dbReference>
<feature type="domain" description="N-acetyltransferase" evidence="3">
    <location>
        <begin position="5"/>
        <end position="165"/>
    </location>
</feature>
<accession>A0A413RPF2</accession>
<keyword evidence="5" id="KW-1185">Reference proteome</keyword>
<evidence type="ECO:0000313" key="4">
    <source>
        <dbReference type="EMBL" id="RHA43794.1"/>
    </source>
</evidence>
<dbReference type="SUPFAM" id="SSF55729">
    <property type="entry name" value="Acyl-CoA N-acyltransferases (Nat)"/>
    <property type="match status" value="1"/>
</dbReference>
<dbReference type="InterPro" id="IPR016181">
    <property type="entry name" value="Acyl_CoA_acyltransferase"/>
</dbReference>
<dbReference type="PANTHER" id="PTHR43877:SF2">
    <property type="entry name" value="AMINOALKYLPHOSPHONATE N-ACETYLTRANSFERASE-RELATED"/>
    <property type="match status" value="1"/>
</dbReference>
<reference evidence="4 5" key="1">
    <citation type="submission" date="2018-08" db="EMBL/GenBank/DDBJ databases">
        <title>Cellulomonas rhizosphaerae sp. nov., a novel actinomycete isolated from soil.</title>
        <authorList>
            <person name="Tian Y."/>
        </authorList>
    </citation>
    <scope>NUCLEOTIDE SEQUENCE [LARGE SCALE GENOMIC DNA]</scope>
    <source>
        <strain evidence="4 5">NEAU-TCZ24</strain>
    </source>
</reference>
<keyword evidence="2" id="KW-0012">Acyltransferase</keyword>
<protein>
    <submittedName>
        <fullName evidence="4">GNAT family N-acetyltransferase</fullName>
    </submittedName>
</protein>
<dbReference type="GO" id="GO:0016747">
    <property type="term" value="F:acyltransferase activity, transferring groups other than amino-acyl groups"/>
    <property type="evidence" value="ECO:0007669"/>
    <property type="project" value="InterPro"/>
</dbReference>
<dbReference type="InterPro" id="IPR000182">
    <property type="entry name" value="GNAT_dom"/>
</dbReference>
<dbReference type="OrthoDB" id="6182349at2"/>
<dbReference type="Pfam" id="PF00583">
    <property type="entry name" value="Acetyltransf_1"/>
    <property type="match status" value="1"/>
</dbReference>
<gene>
    <name evidence="4" type="ORF">D1825_04535</name>
</gene>